<dbReference type="EMBL" id="MCFA01000031">
    <property type="protein sequence ID" value="ORY14613.1"/>
    <property type="molecule type" value="Genomic_DNA"/>
</dbReference>
<reference evidence="2 3" key="1">
    <citation type="submission" date="2016-07" db="EMBL/GenBank/DDBJ databases">
        <title>Pervasive Adenine N6-methylation of Active Genes in Fungi.</title>
        <authorList>
            <consortium name="DOE Joint Genome Institute"/>
            <person name="Mondo S.J."/>
            <person name="Dannebaum R.O."/>
            <person name="Kuo R.C."/>
            <person name="Labutti K."/>
            <person name="Haridas S."/>
            <person name="Kuo A."/>
            <person name="Salamov A."/>
            <person name="Ahrendt S.R."/>
            <person name="Lipzen A."/>
            <person name="Sullivan W."/>
            <person name="Andreopoulos W.B."/>
            <person name="Clum A."/>
            <person name="Lindquist E."/>
            <person name="Daum C."/>
            <person name="Ramamoorthy G.K."/>
            <person name="Gryganskyi A."/>
            <person name="Culley D."/>
            <person name="Magnuson J.K."/>
            <person name="James T.Y."/>
            <person name="O'Malley M.A."/>
            <person name="Stajich J.E."/>
            <person name="Spatafora J.W."/>
            <person name="Visel A."/>
            <person name="Grigoriev I.V."/>
        </authorList>
    </citation>
    <scope>NUCLEOTIDE SEQUENCE [LARGE SCALE GENOMIC DNA]</scope>
    <source>
        <strain evidence="2 3">CBS 115471</strain>
    </source>
</reference>
<proteinExistence type="predicted"/>
<sequence>MSLTAPYTNAMRIGQGFNTYTQEIRLENAVRIVTPDTSATTNPLGEIPVVAVNGVATKAADSNSVGNAPSPPSTPRSEPTGSAVDVVSAPLDELPFEIAAGPVPTTSQSVTYSTRAIENVSDIMDALNISTSMSIKYGTIHGNGNASFVNENKVLDSELNYVVSVIVNNDERAAIDEMEFQDIPGLPLDRFTEVYGDSFISGFTEGGEFNAVISIKLSDKSKHRAVKQAVDVQLAVGPPTLEIGAKESIDKEHAEALRNTEISISVNWVGGGEIKKPKVPWTIKSVVAVANAFPSMVARSSARTQAILSRYSSLRSFQAWKNQKGGENNKDGKERYEEPAIILNYVPCSLYTADLFDALMNYKKLWKQIGKKESAPGWNLLETNMRRDPIPPEPLELNEARLLCREAMTLITEEVRV</sequence>
<evidence type="ECO:0000256" key="1">
    <source>
        <dbReference type="SAM" id="MobiDB-lite"/>
    </source>
</evidence>
<keyword evidence="3" id="KW-1185">Reference proteome</keyword>
<feature type="region of interest" description="Disordered" evidence="1">
    <location>
        <begin position="61"/>
        <end position="83"/>
    </location>
</feature>
<feature type="non-terminal residue" evidence="2">
    <location>
        <position position="417"/>
    </location>
</feature>
<comment type="caution">
    <text evidence="2">The sequence shown here is derived from an EMBL/GenBank/DDBJ whole genome shotgun (WGS) entry which is preliminary data.</text>
</comment>
<dbReference type="OrthoDB" id="3231004at2759"/>
<name>A0A1Y1ZWG1_9PLEO</name>
<dbReference type="Proteomes" id="UP000193144">
    <property type="component" value="Unassembled WGS sequence"/>
</dbReference>
<dbReference type="AlphaFoldDB" id="A0A1Y1ZWG1"/>
<protein>
    <submittedName>
        <fullName evidence="2">Uncharacterized protein</fullName>
    </submittedName>
</protein>
<dbReference type="STRING" id="1231657.A0A1Y1ZWG1"/>
<evidence type="ECO:0000313" key="2">
    <source>
        <dbReference type="EMBL" id="ORY14613.1"/>
    </source>
</evidence>
<organism evidence="2 3">
    <name type="scientific">Clohesyomyces aquaticus</name>
    <dbReference type="NCBI Taxonomy" id="1231657"/>
    <lineage>
        <taxon>Eukaryota</taxon>
        <taxon>Fungi</taxon>
        <taxon>Dikarya</taxon>
        <taxon>Ascomycota</taxon>
        <taxon>Pezizomycotina</taxon>
        <taxon>Dothideomycetes</taxon>
        <taxon>Pleosporomycetidae</taxon>
        <taxon>Pleosporales</taxon>
        <taxon>Lindgomycetaceae</taxon>
        <taxon>Clohesyomyces</taxon>
    </lineage>
</organism>
<evidence type="ECO:0000313" key="3">
    <source>
        <dbReference type="Proteomes" id="UP000193144"/>
    </source>
</evidence>
<gene>
    <name evidence="2" type="ORF">BCR34DRAFT_436319</name>
</gene>
<accession>A0A1Y1ZWG1</accession>